<evidence type="ECO:0000313" key="2">
    <source>
        <dbReference type="Proteomes" id="UP001189813"/>
    </source>
</evidence>
<proteinExistence type="predicted"/>
<dbReference type="Gene3D" id="1.10.238.160">
    <property type="match status" value="1"/>
</dbReference>
<reference evidence="1 2" key="1">
    <citation type="submission" date="2023-07" db="EMBL/GenBank/DDBJ databases">
        <authorList>
            <person name="Peeters C."/>
        </authorList>
    </citation>
    <scope>NUCLEOTIDE SEQUENCE [LARGE SCALE GENOMIC DNA]</scope>
    <source>
        <strain evidence="1 2">LMG 19083</strain>
    </source>
</reference>
<keyword evidence="2" id="KW-1185">Reference proteome</keyword>
<evidence type="ECO:0008006" key="3">
    <source>
        <dbReference type="Google" id="ProtNLM"/>
    </source>
</evidence>
<accession>A0ABN9J722</accession>
<comment type="caution">
    <text evidence="1">The sequence shown here is derived from an EMBL/GenBank/DDBJ whole genome shotgun (WGS) entry which is preliminary data.</text>
</comment>
<sequence>MPKPVTPLSDFDSLPNAAHVDCKTVAALLSCTRATVWRRSAAGQLPKPRKFGASARWNVGELRAVLTGASVKEGV</sequence>
<organism evidence="1 2">
    <name type="scientific">Ralstonia psammae</name>
    <dbReference type="NCBI Taxonomy" id="3058598"/>
    <lineage>
        <taxon>Bacteria</taxon>
        <taxon>Pseudomonadati</taxon>
        <taxon>Pseudomonadota</taxon>
        <taxon>Betaproteobacteria</taxon>
        <taxon>Burkholderiales</taxon>
        <taxon>Burkholderiaceae</taxon>
        <taxon>Ralstonia</taxon>
    </lineage>
</organism>
<dbReference type="EMBL" id="CATZBU010000006">
    <property type="protein sequence ID" value="CAJ0797439.1"/>
    <property type="molecule type" value="Genomic_DNA"/>
</dbReference>
<gene>
    <name evidence="1" type="ORF">LMG19083_03011</name>
</gene>
<name>A0ABN9J722_9RALS</name>
<dbReference type="Proteomes" id="UP001189813">
    <property type="component" value="Unassembled WGS sequence"/>
</dbReference>
<evidence type="ECO:0000313" key="1">
    <source>
        <dbReference type="EMBL" id="CAJ0797439.1"/>
    </source>
</evidence>
<protein>
    <recommendedName>
        <fullName evidence="3">Transcriptional regulator</fullName>
    </recommendedName>
</protein>